<feature type="transmembrane region" description="Helical" evidence="1">
    <location>
        <begin position="163"/>
        <end position="181"/>
    </location>
</feature>
<name>A0ABV9FU84_9NOCA</name>
<feature type="transmembrane region" description="Helical" evidence="1">
    <location>
        <begin position="193"/>
        <end position="212"/>
    </location>
</feature>
<keyword evidence="1" id="KW-0472">Membrane</keyword>
<feature type="transmembrane region" description="Helical" evidence="1">
    <location>
        <begin position="110"/>
        <end position="133"/>
    </location>
</feature>
<dbReference type="EMBL" id="JBHSFO010000005">
    <property type="protein sequence ID" value="MFC4604555.1"/>
    <property type="molecule type" value="Genomic_DNA"/>
</dbReference>
<reference evidence="3" key="1">
    <citation type="journal article" date="2019" name="Int. J. Syst. Evol. Microbiol.">
        <title>The Global Catalogue of Microorganisms (GCM) 10K type strain sequencing project: providing services to taxonomists for standard genome sequencing and annotation.</title>
        <authorList>
            <consortium name="The Broad Institute Genomics Platform"/>
            <consortium name="The Broad Institute Genome Sequencing Center for Infectious Disease"/>
            <person name="Wu L."/>
            <person name="Ma J."/>
        </authorList>
    </citation>
    <scope>NUCLEOTIDE SEQUENCE [LARGE SCALE GENOMIC DNA]</scope>
    <source>
        <strain evidence="3">CCUG 54520</strain>
    </source>
</reference>
<dbReference type="Proteomes" id="UP001595914">
    <property type="component" value="Unassembled WGS sequence"/>
</dbReference>
<proteinExistence type="predicted"/>
<keyword evidence="1" id="KW-1133">Transmembrane helix</keyword>
<feature type="transmembrane region" description="Helical" evidence="1">
    <location>
        <begin position="330"/>
        <end position="351"/>
    </location>
</feature>
<evidence type="ECO:0000313" key="3">
    <source>
        <dbReference type="Proteomes" id="UP001595914"/>
    </source>
</evidence>
<keyword evidence="3" id="KW-1185">Reference proteome</keyword>
<evidence type="ECO:0000313" key="2">
    <source>
        <dbReference type="EMBL" id="MFC4604555.1"/>
    </source>
</evidence>
<evidence type="ECO:0000256" key="1">
    <source>
        <dbReference type="SAM" id="Phobius"/>
    </source>
</evidence>
<feature type="transmembrane region" description="Helical" evidence="1">
    <location>
        <begin position="12"/>
        <end position="34"/>
    </location>
</feature>
<keyword evidence="1" id="KW-0812">Transmembrane</keyword>
<organism evidence="2 3">
    <name type="scientific">Rhodococcus kronopolitis</name>
    <dbReference type="NCBI Taxonomy" id="1460226"/>
    <lineage>
        <taxon>Bacteria</taxon>
        <taxon>Bacillati</taxon>
        <taxon>Actinomycetota</taxon>
        <taxon>Actinomycetes</taxon>
        <taxon>Mycobacteriales</taxon>
        <taxon>Nocardiaceae</taxon>
        <taxon>Rhodococcus</taxon>
    </lineage>
</organism>
<protein>
    <submittedName>
        <fullName evidence="2">ABC transporter permease</fullName>
    </submittedName>
</protein>
<sequence>MIWVTWRQHRATIHAAVGGILLLAVVALVCGFGIRASEQPVAFGTMPYCPKSGDGAGECWSESTLTLITLVTTLLPVLLGILVGVTVFSRDLERGTHVVGLSQSVSRARWYWSRLLVVFVPVTAAMVVLGSVLEWTRSAGIQSNYAYASNGVWYGYSRLTFPLFQSSGLVAGAYTFLALILGSLTALLLRNTLGAMTATLVAMTALMVGFQIDARPQYATPVVESQPLGPTTTMAHYMPADENRSMWLLGSGLVDENGRSVNFDYATCGQIGDDADWSQRPDETLAAYELREDSILAAQNREFVACQRAQGADHFEIRFHPDSLFRRFQLIEAALALALAALLLAPSLWALRRLRP</sequence>
<accession>A0ABV9FU84</accession>
<comment type="caution">
    <text evidence="2">The sequence shown here is derived from an EMBL/GenBank/DDBJ whole genome shotgun (WGS) entry which is preliminary data.</text>
</comment>
<feature type="transmembrane region" description="Helical" evidence="1">
    <location>
        <begin position="67"/>
        <end position="89"/>
    </location>
</feature>
<dbReference type="RefSeq" id="WP_378417450.1">
    <property type="nucleotide sequence ID" value="NZ_JBHSFO010000005.1"/>
</dbReference>
<gene>
    <name evidence="2" type="ORF">ACFO6S_12735</name>
</gene>